<evidence type="ECO:0000313" key="1">
    <source>
        <dbReference type="EMBL" id="ABK21768.1"/>
    </source>
</evidence>
<proteinExistence type="evidence at transcript level"/>
<protein>
    <submittedName>
        <fullName evidence="1">Uncharacterized protein</fullName>
    </submittedName>
</protein>
<dbReference type="PANTHER" id="PTHR37720:SF2">
    <property type="entry name" value="OS10G0481400 PROTEIN"/>
    <property type="match status" value="1"/>
</dbReference>
<reference evidence="1" key="1">
    <citation type="journal article" date="2008" name="BMC Genomics">
        <title>A conifer genomics resource of 200,000 spruce (Picea spp.) ESTs and 6,464 high-quality, sequence-finished full-length cDNAs for Sitka spruce (Picea sitchensis).</title>
        <authorList>
            <person name="Ralph S.G."/>
            <person name="Chun H.J."/>
            <person name="Kolosova N."/>
            <person name="Cooper D."/>
            <person name="Oddy C."/>
            <person name="Ritland C.E."/>
            <person name="Kirkpatrick R."/>
            <person name="Moore R."/>
            <person name="Barber S."/>
            <person name="Holt R.A."/>
            <person name="Jones S.J."/>
            <person name="Marra M.A."/>
            <person name="Douglas C.J."/>
            <person name="Ritland K."/>
            <person name="Bohlmann J."/>
        </authorList>
    </citation>
    <scope>NUCLEOTIDE SEQUENCE</scope>
    <source>
        <tissue evidence="1">Bark</tissue>
    </source>
</reference>
<accession>A9NMA7</accession>
<name>A9NMA7_PICSI</name>
<organism evidence="1">
    <name type="scientific">Picea sitchensis</name>
    <name type="common">Sitka spruce</name>
    <name type="synonym">Pinus sitchensis</name>
    <dbReference type="NCBI Taxonomy" id="3332"/>
    <lineage>
        <taxon>Eukaryota</taxon>
        <taxon>Viridiplantae</taxon>
        <taxon>Streptophyta</taxon>
        <taxon>Embryophyta</taxon>
        <taxon>Tracheophyta</taxon>
        <taxon>Spermatophyta</taxon>
        <taxon>Pinopsida</taxon>
        <taxon>Pinidae</taxon>
        <taxon>Conifers I</taxon>
        <taxon>Pinales</taxon>
        <taxon>Pinaceae</taxon>
        <taxon>Picea</taxon>
    </lineage>
</organism>
<dbReference type="PANTHER" id="PTHR37720">
    <property type="entry name" value="OS10G0481400 PROTEIN"/>
    <property type="match status" value="1"/>
</dbReference>
<sequence length="91" mass="9707">MVSILVQERILGAAMGAAFGTGVVLYQQALIYRSTAQAIEFISGKPPVVPPSKVLEPLFNKRTRAELGHAWNVGVDKSLGALIASLSSRGW</sequence>
<dbReference type="EMBL" id="EF082407">
    <property type="protein sequence ID" value="ABK21768.1"/>
    <property type="molecule type" value="mRNA"/>
</dbReference>
<dbReference type="AlphaFoldDB" id="A9NMA7"/>